<dbReference type="CDD" id="cd00167">
    <property type="entry name" value="SANT"/>
    <property type="match status" value="1"/>
</dbReference>
<dbReference type="InterPro" id="IPR051575">
    <property type="entry name" value="Myb-like_DNA-bd"/>
</dbReference>
<dbReference type="EMBL" id="JAWZYT010003472">
    <property type="protein sequence ID" value="KAK4298227.1"/>
    <property type="molecule type" value="Genomic_DNA"/>
</dbReference>
<dbReference type="PROSITE" id="PS50090">
    <property type="entry name" value="MYB_LIKE"/>
    <property type="match status" value="1"/>
</dbReference>
<dbReference type="SMART" id="SM00717">
    <property type="entry name" value="SANT"/>
    <property type="match status" value="1"/>
</dbReference>
<dbReference type="Gene3D" id="1.10.10.60">
    <property type="entry name" value="Homeodomain-like"/>
    <property type="match status" value="1"/>
</dbReference>
<dbReference type="InterPro" id="IPR017930">
    <property type="entry name" value="Myb_dom"/>
</dbReference>
<dbReference type="GO" id="GO:0000978">
    <property type="term" value="F:RNA polymerase II cis-regulatory region sequence-specific DNA binding"/>
    <property type="evidence" value="ECO:0007669"/>
    <property type="project" value="TreeGrafter"/>
</dbReference>
<gene>
    <name evidence="9" type="ORF">Pmani_029412</name>
</gene>
<sequence length="139" mass="16064">MRHASIPLFSSINEDEWGSNDEVSDEEFEIDESSSLDDDPQAPSTGGPRTKKHVNKGRWNKDEDEKLKNLVEHHGENWEVIASCFLDRNDVQCQQRWQKVVNPELVKGPWTKEFQASHSKSWSDGRGSNVRLYLRRGKL</sequence>
<evidence type="ECO:0000259" key="7">
    <source>
        <dbReference type="PROSITE" id="PS50090"/>
    </source>
</evidence>
<dbReference type="PANTHER" id="PTHR46621">
    <property type="entry name" value="SNRNA-ACTIVATING PROTEIN COMPLEX SUBUNIT 4"/>
    <property type="match status" value="1"/>
</dbReference>
<feature type="compositionally biased region" description="Basic residues" evidence="6">
    <location>
        <begin position="49"/>
        <end position="58"/>
    </location>
</feature>
<evidence type="ECO:0000313" key="9">
    <source>
        <dbReference type="EMBL" id="KAK4298227.1"/>
    </source>
</evidence>
<dbReference type="PROSITE" id="PS51294">
    <property type="entry name" value="HTH_MYB"/>
    <property type="match status" value="1"/>
</dbReference>
<evidence type="ECO:0000256" key="1">
    <source>
        <dbReference type="ARBA" id="ARBA00004123"/>
    </source>
</evidence>
<organism evidence="9 10">
    <name type="scientific">Petrolisthes manimaculis</name>
    <dbReference type="NCBI Taxonomy" id="1843537"/>
    <lineage>
        <taxon>Eukaryota</taxon>
        <taxon>Metazoa</taxon>
        <taxon>Ecdysozoa</taxon>
        <taxon>Arthropoda</taxon>
        <taxon>Crustacea</taxon>
        <taxon>Multicrustacea</taxon>
        <taxon>Malacostraca</taxon>
        <taxon>Eumalacostraca</taxon>
        <taxon>Eucarida</taxon>
        <taxon>Decapoda</taxon>
        <taxon>Pleocyemata</taxon>
        <taxon>Anomura</taxon>
        <taxon>Galatheoidea</taxon>
        <taxon>Porcellanidae</taxon>
        <taxon>Petrolisthes</taxon>
    </lineage>
</organism>
<evidence type="ECO:0000256" key="5">
    <source>
        <dbReference type="ARBA" id="ARBA00023242"/>
    </source>
</evidence>
<feature type="domain" description="HTH myb-type" evidence="8">
    <location>
        <begin position="51"/>
        <end position="105"/>
    </location>
</feature>
<reference evidence="9" key="1">
    <citation type="submission" date="2023-11" db="EMBL/GenBank/DDBJ databases">
        <title>Genome assemblies of two species of porcelain crab, Petrolisthes cinctipes and Petrolisthes manimaculis (Anomura: Porcellanidae).</title>
        <authorList>
            <person name="Angst P."/>
        </authorList>
    </citation>
    <scope>NUCLEOTIDE SEQUENCE</scope>
    <source>
        <strain evidence="9">PB745_02</strain>
        <tissue evidence="9">Gill</tissue>
    </source>
</reference>
<dbReference type="InterPro" id="IPR009057">
    <property type="entry name" value="Homeodomain-like_sf"/>
</dbReference>
<dbReference type="GO" id="GO:0001006">
    <property type="term" value="F:RNA polymerase III type 3 promoter sequence-specific DNA binding"/>
    <property type="evidence" value="ECO:0007669"/>
    <property type="project" value="TreeGrafter"/>
</dbReference>
<dbReference type="GO" id="GO:0042795">
    <property type="term" value="P:snRNA transcription by RNA polymerase II"/>
    <property type="evidence" value="ECO:0007669"/>
    <property type="project" value="TreeGrafter"/>
</dbReference>
<keyword evidence="2" id="KW-0805">Transcription regulation</keyword>
<name>A0AAE1NZL6_9EUCA</name>
<evidence type="ECO:0000256" key="4">
    <source>
        <dbReference type="ARBA" id="ARBA00023163"/>
    </source>
</evidence>
<feature type="domain" description="Myb-like" evidence="7">
    <location>
        <begin position="51"/>
        <end position="101"/>
    </location>
</feature>
<evidence type="ECO:0000256" key="3">
    <source>
        <dbReference type="ARBA" id="ARBA00023125"/>
    </source>
</evidence>
<evidence type="ECO:0000256" key="6">
    <source>
        <dbReference type="SAM" id="MobiDB-lite"/>
    </source>
</evidence>
<dbReference type="GO" id="GO:0042796">
    <property type="term" value="P:snRNA transcription by RNA polymerase III"/>
    <property type="evidence" value="ECO:0007669"/>
    <property type="project" value="TreeGrafter"/>
</dbReference>
<dbReference type="Pfam" id="PF13921">
    <property type="entry name" value="Myb_DNA-bind_6"/>
    <property type="match status" value="1"/>
</dbReference>
<proteinExistence type="predicted"/>
<dbReference type="GO" id="GO:0019185">
    <property type="term" value="C:snRNA-activating protein complex"/>
    <property type="evidence" value="ECO:0007669"/>
    <property type="project" value="TreeGrafter"/>
</dbReference>
<comment type="subcellular location">
    <subcellularLocation>
        <location evidence="1">Nucleus</location>
    </subcellularLocation>
</comment>
<evidence type="ECO:0000259" key="8">
    <source>
        <dbReference type="PROSITE" id="PS51294"/>
    </source>
</evidence>
<evidence type="ECO:0000313" key="10">
    <source>
        <dbReference type="Proteomes" id="UP001292094"/>
    </source>
</evidence>
<comment type="caution">
    <text evidence="9">The sequence shown here is derived from an EMBL/GenBank/DDBJ whole genome shotgun (WGS) entry which is preliminary data.</text>
</comment>
<dbReference type="Proteomes" id="UP001292094">
    <property type="component" value="Unassembled WGS sequence"/>
</dbReference>
<keyword evidence="5" id="KW-0539">Nucleus</keyword>
<dbReference type="InterPro" id="IPR001005">
    <property type="entry name" value="SANT/Myb"/>
</dbReference>
<protein>
    <submittedName>
        <fullName evidence="9">Uncharacterized protein</fullName>
    </submittedName>
</protein>
<dbReference type="FunFam" id="1.10.10.60:FF:000016">
    <property type="entry name" value="Transcriptional activator Myb isoform A"/>
    <property type="match status" value="1"/>
</dbReference>
<feature type="region of interest" description="Disordered" evidence="6">
    <location>
        <begin position="1"/>
        <end position="60"/>
    </location>
</feature>
<evidence type="ECO:0000256" key="2">
    <source>
        <dbReference type="ARBA" id="ARBA00023015"/>
    </source>
</evidence>
<dbReference type="SUPFAM" id="SSF46689">
    <property type="entry name" value="Homeodomain-like"/>
    <property type="match status" value="1"/>
</dbReference>
<dbReference type="AlphaFoldDB" id="A0AAE1NZL6"/>
<keyword evidence="3" id="KW-0238">DNA-binding</keyword>
<keyword evidence="10" id="KW-1185">Reference proteome</keyword>
<dbReference type="GO" id="GO:0005634">
    <property type="term" value="C:nucleus"/>
    <property type="evidence" value="ECO:0007669"/>
    <property type="project" value="UniProtKB-SubCell"/>
</dbReference>
<accession>A0AAE1NZL6</accession>
<feature type="compositionally biased region" description="Acidic residues" evidence="6">
    <location>
        <begin position="13"/>
        <end position="40"/>
    </location>
</feature>
<keyword evidence="4" id="KW-0804">Transcription</keyword>
<dbReference type="PANTHER" id="PTHR46621:SF1">
    <property type="entry name" value="SNRNA-ACTIVATING PROTEIN COMPLEX SUBUNIT 4"/>
    <property type="match status" value="1"/>
</dbReference>